<dbReference type="EMBL" id="RKQG01000001">
    <property type="protein sequence ID" value="RPE33969.1"/>
    <property type="molecule type" value="Genomic_DNA"/>
</dbReference>
<sequence length="45" mass="4690">MSFPRTSPAAERAARRALHGPPGVLRTLLTAALAALAAVLLVQRP</sequence>
<dbReference type="AlphaFoldDB" id="A0A3N4RS96"/>
<feature type="transmembrane region" description="Helical" evidence="1">
    <location>
        <begin position="24"/>
        <end position="42"/>
    </location>
</feature>
<proteinExistence type="predicted"/>
<gene>
    <name evidence="3" type="ORF">EDD38_2276</name>
    <name evidence="2" type="ORF">EDD39_1784</name>
</gene>
<organism evidence="3 4">
    <name type="scientific">Kitasatospora cineracea</name>
    <dbReference type="NCBI Taxonomy" id="88074"/>
    <lineage>
        <taxon>Bacteria</taxon>
        <taxon>Bacillati</taxon>
        <taxon>Actinomycetota</taxon>
        <taxon>Actinomycetes</taxon>
        <taxon>Kitasatosporales</taxon>
        <taxon>Streptomycetaceae</taxon>
        <taxon>Kitasatospora</taxon>
    </lineage>
</organism>
<reference evidence="4 5" key="1">
    <citation type="submission" date="2018-11" db="EMBL/GenBank/DDBJ databases">
        <title>Sequencing the genomes of 1000 actinobacteria strains.</title>
        <authorList>
            <person name="Klenk H.-P."/>
        </authorList>
    </citation>
    <scope>NUCLEOTIDE SEQUENCE [LARGE SCALE GENOMIC DNA]</scope>
    <source>
        <strain evidence="2 5">DSM 44780</strain>
        <strain evidence="3 4">DSM 44781</strain>
    </source>
</reference>
<keyword evidence="1" id="KW-0472">Membrane</keyword>
<keyword evidence="4" id="KW-1185">Reference proteome</keyword>
<dbReference type="EMBL" id="RJVJ01000001">
    <property type="protein sequence ID" value="ROR43618.1"/>
    <property type="molecule type" value="Genomic_DNA"/>
</dbReference>
<accession>A0A8G1UGN2</accession>
<dbReference type="RefSeq" id="WP_162869976.1">
    <property type="nucleotide sequence ID" value="NZ_JBEYIY010000027.1"/>
</dbReference>
<protein>
    <submittedName>
        <fullName evidence="3">Uncharacterized protein</fullName>
    </submittedName>
</protein>
<evidence type="ECO:0000313" key="2">
    <source>
        <dbReference type="EMBL" id="ROR43618.1"/>
    </source>
</evidence>
<evidence type="ECO:0000313" key="5">
    <source>
        <dbReference type="Proteomes" id="UP000267408"/>
    </source>
</evidence>
<comment type="caution">
    <text evidence="3">The sequence shown here is derived from an EMBL/GenBank/DDBJ whole genome shotgun (WGS) entry which is preliminary data.</text>
</comment>
<accession>A0A3N4RS96</accession>
<dbReference type="Proteomes" id="UP000267408">
    <property type="component" value="Unassembled WGS sequence"/>
</dbReference>
<keyword evidence="1" id="KW-0812">Transmembrane</keyword>
<evidence type="ECO:0000313" key="3">
    <source>
        <dbReference type="EMBL" id="RPE33969.1"/>
    </source>
</evidence>
<keyword evidence="1" id="KW-1133">Transmembrane helix</keyword>
<dbReference type="Proteomes" id="UP000266906">
    <property type="component" value="Unassembled WGS sequence"/>
</dbReference>
<name>A0A3N4RS96_9ACTN</name>
<evidence type="ECO:0000256" key="1">
    <source>
        <dbReference type="SAM" id="Phobius"/>
    </source>
</evidence>
<evidence type="ECO:0000313" key="4">
    <source>
        <dbReference type="Proteomes" id="UP000266906"/>
    </source>
</evidence>